<dbReference type="SMART" id="SM00862">
    <property type="entry name" value="Trans_reg_C"/>
    <property type="match status" value="1"/>
</dbReference>
<dbReference type="Pfam" id="PF00931">
    <property type="entry name" value="NB-ARC"/>
    <property type="match status" value="1"/>
</dbReference>
<dbReference type="Proteomes" id="UP000611554">
    <property type="component" value="Unassembled WGS sequence"/>
</dbReference>
<dbReference type="InterPro" id="IPR002182">
    <property type="entry name" value="NB-ARC"/>
</dbReference>
<dbReference type="SUPFAM" id="SSF52540">
    <property type="entry name" value="P-loop containing nucleoside triphosphate hydrolases"/>
    <property type="match status" value="1"/>
</dbReference>
<name>A0ABQ2RM01_9ACTN</name>
<dbReference type="PROSITE" id="PS50005">
    <property type="entry name" value="TPR"/>
    <property type="match status" value="1"/>
</dbReference>
<evidence type="ECO:0000256" key="2">
    <source>
        <dbReference type="ARBA" id="ARBA00023015"/>
    </source>
</evidence>
<dbReference type="PRINTS" id="PR00364">
    <property type="entry name" value="DISEASERSIST"/>
</dbReference>
<evidence type="ECO:0000256" key="6">
    <source>
        <dbReference type="PROSITE-ProRule" id="PRU01091"/>
    </source>
</evidence>
<dbReference type="InterPro" id="IPR036388">
    <property type="entry name" value="WH-like_DNA-bd_sf"/>
</dbReference>
<dbReference type="InterPro" id="IPR011990">
    <property type="entry name" value="TPR-like_helical_dom_sf"/>
</dbReference>
<sequence>MVDVTFGVLGPVCIRVGGRPAAWPRGKTGAVLASLLLHVNTTVSRDRLIASLWDAPPSSAVANVQSYITQLRRMLPADARLLTRGSGYALEAPPEQVDLLVFDAEFQVARSEAGRDEAEAATQRLQRALTLWRGRPAEGSPLRGDMLARVGEVQEWHTQARLELAALKLSLGRPHDTLSDLRRLLAEQPRRERVWYLLMRALVLCGRPDEAIEAYRQACDALADGAGTEPGQDLRRLRAELLGRETDAGTPQRQSPPVCLLPPDIVDFVGRREELATAIGTLRRHQAQSTPDAALDGPMVPVCVVSGQGGVGKTALAVHLAHRLRRDFPDGQLHVNLRGEGNHPADPEEVLGRLLRALGADPAALPAGLAQREELYRGILANGRYLVVLDDAHDEGQVRPLLPGTSGCAVLVTSRRRLTGLPAARVIDLPTMPPQEAVDLLRNIIGAERAAREPQNAARLVRLCDCLPLAVRIAGAKLAARPHWHLDQLVSRLNDSSGPLSRLSHGSQAVRASLAVGYQGLRPEAQRLFRLLGLLEAPDFATWPAAALLGMPYAEAEDLMEELADIRLLEVAGRDPTGQTRYRLHDLTRAYARECGEQRDGEDERAAALRRVLSAWLTLTRQAHVRLCGGDYRLPRPTSPSWAAAVDVAGRHVLPDPLGWADAERAGIVAAVRQCAALGAHEIGWELAAAGLHLFETRGHYDEWRITHEIALPAARAAGDVRGQAHMLNGLGRLFFARNDTRACEQSLKEALELFEQAADRHGHALTLANMAEFHRLRNRHDQALACYERALVGLAEAGDRGTEISVLRGLGRMYFSQGRLEHATSYTRRAMRLAHDIGDVRAREFTRIVLGEIELARGDLPAAEMCFTQAMDGLGTLGFPMGIAYARLGLATARLARHDLTDADHLLGQALAAYRDAFDTVGQARVLLASAEVRRRQRRFGEAIAMLTDAADTYQAIASPYRYGVALRALAEVHREAGDLSSAIETWERCLKTLTALDAPEANEVAALLRRHAPGRYTGDRTVTAAGSGSAEAFRAS</sequence>
<dbReference type="InterPro" id="IPR005158">
    <property type="entry name" value="BTAD"/>
</dbReference>
<keyword evidence="9" id="KW-1185">Reference proteome</keyword>
<evidence type="ECO:0000313" key="8">
    <source>
        <dbReference type="EMBL" id="GGQ34864.1"/>
    </source>
</evidence>
<organism evidence="8 9">
    <name type="scientific">Streptosporangium pseudovulgare</name>
    <dbReference type="NCBI Taxonomy" id="35765"/>
    <lineage>
        <taxon>Bacteria</taxon>
        <taxon>Bacillati</taxon>
        <taxon>Actinomycetota</taxon>
        <taxon>Actinomycetes</taxon>
        <taxon>Streptosporangiales</taxon>
        <taxon>Streptosporangiaceae</taxon>
        <taxon>Streptosporangium</taxon>
    </lineage>
</organism>
<dbReference type="InterPro" id="IPR019734">
    <property type="entry name" value="TPR_rpt"/>
</dbReference>
<gene>
    <name evidence="8" type="ORF">GCM10010140_76200</name>
</gene>
<evidence type="ECO:0000256" key="1">
    <source>
        <dbReference type="ARBA" id="ARBA00005820"/>
    </source>
</evidence>
<keyword evidence="3 6" id="KW-0238">DNA-binding</keyword>
<dbReference type="InterPro" id="IPR001867">
    <property type="entry name" value="OmpR/PhoB-type_DNA-bd"/>
</dbReference>
<keyword evidence="2" id="KW-0805">Transcription regulation</keyword>
<evidence type="ECO:0000313" key="9">
    <source>
        <dbReference type="Proteomes" id="UP000611554"/>
    </source>
</evidence>
<evidence type="ECO:0000259" key="7">
    <source>
        <dbReference type="PROSITE" id="PS51755"/>
    </source>
</evidence>
<dbReference type="Pfam" id="PF00486">
    <property type="entry name" value="Trans_reg_C"/>
    <property type="match status" value="1"/>
</dbReference>
<dbReference type="RefSeq" id="WP_189251262.1">
    <property type="nucleotide sequence ID" value="NZ_BMQJ01000038.1"/>
</dbReference>
<dbReference type="SMART" id="SM01043">
    <property type="entry name" value="BTAD"/>
    <property type="match status" value="1"/>
</dbReference>
<comment type="similarity">
    <text evidence="1">Belongs to the AfsR/DnrI/RedD regulatory family.</text>
</comment>
<dbReference type="InterPro" id="IPR051677">
    <property type="entry name" value="AfsR-DnrI-RedD_regulator"/>
</dbReference>
<dbReference type="Pfam" id="PF17874">
    <property type="entry name" value="TPR_MalT"/>
    <property type="match status" value="1"/>
</dbReference>
<proteinExistence type="inferred from homology"/>
<comment type="caution">
    <text evidence="8">The sequence shown here is derived from an EMBL/GenBank/DDBJ whole genome shotgun (WGS) entry which is preliminary data.</text>
</comment>
<protein>
    <submittedName>
        <fullName evidence="8">SARP family transcriptional regulator</fullName>
    </submittedName>
</protein>
<keyword evidence="4" id="KW-0804">Transcription</keyword>
<keyword evidence="5" id="KW-0802">TPR repeat</keyword>
<dbReference type="Gene3D" id="1.10.10.10">
    <property type="entry name" value="Winged helix-like DNA-binding domain superfamily/Winged helix DNA-binding domain"/>
    <property type="match status" value="1"/>
</dbReference>
<dbReference type="InterPro" id="IPR016032">
    <property type="entry name" value="Sig_transdc_resp-reg_C-effctor"/>
</dbReference>
<dbReference type="EMBL" id="BMQJ01000038">
    <property type="protein sequence ID" value="GGQ34864.1"/>
    <property type="molecule type" value="Genomic_DNA"/>
</dbReference>
<evidence type="ECO:0000256" key="3">
    <source>
        <dbReference type="ARBA" id="ARBA00023125"/>
    </source>
</evidence>
<dbReference type="Gene3D" id="1.25.40.10">
    <property type="entry name" value="Tetratricopeptide repeat domain"/>
    <property type="match status" value="3"/>
</dbReference>
<reference evidence="9" key="1">
    <citation type="journal article" date="2019" name="Int. J. Syst. Evol. Microbiol.">
        <title>The Global Catalogue of Microorganisms (GCM) 10K type strain sequencing project: providing services to taxonomists for standard genome sequencing and annotation.</title>
        <authorList>
            <consortium name="The Broad Institute Genomics Platform"/>
            <consortium name="The Broad Institute Genome Sequencing Center for Infectious Disease"/>
            <person name="Wu L."/>
            <person name="Ma J."/>
        </authorList>
    </citation>
    <scope>NUCLEOTIDE SEQUENCE [LARGE SCALE GENOMIC DNA]</scope>
    <source>
        <strain evidence="9">JCM 3115</strain>
    </source>
</reference>
<accession>A0ABQ2RM01</accession>
<dbReference type="CDD" id="cd15831">
    <property type="entry name" value="BTAD"/>
    <property type="match status" value="1"/>
</dbReference>
<dbReference type="PANTHER" id="PTHR35807:SF1">
    <property type="entry name" value="TRANSCRIPTIONAL REGULATOR REDD"/>
    <property type="match status" value="1"/>
</dbReference>
<feature type="DNA-binding region" description="OmpR/PhoB-type" evidence="6">
    <location>
        <begin position="1"/>
        <end position="92"/>
    </location>
</feature>
<dbReference type="SUPFAM" id="SSF48452">
    <property type="entry name" value="TPR-like"/>
    <property type="match status" value="3"/>
</dbReference>
<dbReference type="Gene3D" id="3.40.50.300">
    <property type="entry name" value="P-loop containing nucleotide triphosphate hydrolases"/>
    <property type="match status" value="1"/>
</dbReference>
<feature type="repeat" description="TPR" evidence="5">
    <location>
        <begin position="805"/>
        <end position="838"/>
    </location>
</feature>
<dbReference type="InterPro" id="IPR041617">
    <property type="entry name" value="TPR_MalT"/>
</dbReference>
<dbReference type="InterPro" id="IPR027417">
    <property type="entry name" value="P-loop_NTPase"/>
</dbReference>
<dbReference type="PROSITE" id="PS51755">
    <property type="entry name" value="OMPR_PHOB"/>
    <property type="match status" value="1"/>
</dbReference>
<dbReference type="SUPFAM" id="SSF46894">
    <property type="entry name" value="C-terminal effector domain of the bipartite response regulators"/>
    <property type="match status" value="1"/>
</dbReference>
<dbReference type="SMART" id="SM00028">
    <property type="entry name" value="TPR"/>
    <property type="match status" value="7"/>
</dbReference>
<feature type="domain" description="OmpR/PhoB-type" evidence="7">
    <location>
        <begin position="1"/>
        <end position="92"/>
    </location>
</feature>
<dbReference type="PANTHER" id="PTHR35807">
    <property type="entry name" value="TRANSCRIPTIONAL REGULATOR REDD-RELATED"/>
    <property type="match status" value="1"/>
</dbReference>
<evidence type="ECO:0000256" key="5">
    <source>
        <dbReference type="PROSITE-ProRule" id="PRU00339"/>
    </source>
</evidence>
<dbReference type="Pfam" id="PF03704">
    <property type="entry name" value="BTAD"/>
    <property type="match status" value="1"/>
</dbReference>
<evidence type="ECO:0000256" key="4">
    <source>
        <dbReference type="ARBA" id="ARBA00023163"/>
    </source>
</evidence>